<dbReference type="SMART" id="SM00028">
    <property type="entry name" value="TPR"/>
    <property type="match status" value="4"/>
</dbReference>
<reference evidence="3 4" key="1">
    <citation type="submission" date="2023-03" db="EMBL/GenBank/DDBJ databases">
        <title>Paludisphaera mucosa sp. nov. a novel planctomycete from northern fen.</title>
        <authorList>
            <person name="Ivanova A."/>
        </authorList>
    </citation>
    <scope>NUCLEOTIDE SEQUENCE [LARGE SCALE GENOMIC DNA]</scope>
    <source>
        <strain evidence="3 4">Pla2</strain>
    </source>
</reference>
<dbReference type="Proteomes" id="UP001216907">
    <property type="component" value="Unassembled WGS sequence"/>
</dbReference>
<dbReference type="RefSeq" id="WP_277863244.1">
    <property type="nucleotide sequence ID" value="NZ_JARRAG010000002.1"/>
</dbReference>
<dbReference type="Gene3D" id="1.25.40.10">
    <property type="entry name" value="Tetratricopeptide repeat domain"/>
    <property type="match status" value="2"/>
</dbReference>
<keyword evidence="4" id="KW-1185">Reference proteome</keyword>
<dbReference type="EMBL" id="JARRAG010000002">
    <property type="protein sequence ID" value="MDG3006954.1"/>
    <property type="molecule type" value="Genomic_DNA"/>
</dbReference>
<proteinExistence type="predicted"/>
<dbReference type="InterPro" id="IPR011990">
    <property type="entry name" value="TPR-like_helical_dom_sf"/>
</dbReference>
<evidence type="ECO:0000256" key="2">
    <source>
        <dbReference type="SAM" id="MobiDB-lite"/>
    </source>
</evidence>
<comment type="caution">
    <text evidence="3">The sequence shown here is derived from an EMBL/GenBank/DDBJ whole genome shotgun (WGS) entry which is preliminary data.</text>
</comment>
<dbReference type="PROSITE" id="PS50293">
    <property type="entry name" value="TPR_REGION"/>
    <property type="match status" value="1"/>
</dbReference>
<feature type="repeat" description="TPR" evidence="1">
    <location>
        <begin position="41"/>
        <end position="74"/>
    </location>
</feature>
<accession>A0ABT6FHB5</accession>
<evidence type="ECO:0000256" key="1">
    <source>
        <dbReference type="PROSITE-ProRule" id="PRU00339"/>
    </source>
</evidence>
<keyword evidence="1" id="KW-0802">TPR repeat</keyword>
<feature type="repeat" description="TPR" evidence="1">
    <location>
        <begin position="146"/>
        <end position="179"/>
    </location>
</feature>
<protein>
    <submittedName>
        <fullName evidence="3">Tetratricopeptide repeat protein</fullName>
    </submittedName>
</protein>
<dbReference type="SUPFAM" id="SSF48452">
    <property type="entry name" value="TPR-like"/>
    <property type="match status" value="1"/>
</dbReference>
<dbReference type="Pfam" id="PF00515">
    <property type="entry name" value="TPR_1"/>
    <property type="match status" value="1"/>
</dbReference>
<name>A0ABT6FHB5_9BACT</name>
<dbReference type="Pfam" id="PF13181">
    <property type="entry name" value="TPR_8"/>
    <property type="match status" value="1"/>
</dbReference>
<dbReference type="PANTHER" id="PTHR44216">
    <property type="entry name" value="PROTEIN O-MANNOSYL-TRANSFERASE TMTC2"/>
    <property type="match status" value="1"/>
</dbReference>
<dbReference type="PANTHER" id="PTHR44216:SF3">
    <property type="entry name" value="PROTEIN O-MANNOSYL-TRANSFERASE TMTC2"/>
    <property type="match status" value="1"/>
</dbReference>
<dbReference type="Pfam" id="PF13432">
    <property type="entry name" value="TPR_16"/>
    <property type="match status" value="1"/>
</dbReference>
<gene>
    <name evidence="3" type="ORF">PZE19_24550</name>
</gene>
<feature type="compositionally biased region" description="Basic and acidic residues" evidence="2">
    <location>
        <begin position="201"/>
        <end position="219"/>
    </location>
</feature>
<evidence type="ECO:0000313" key="4">
    <source>
        <dbReference type="Proteomes" id="UP001216907"/>
    </source>
</evidence>
<feature type="region of interest" description="Disordered" evidence="2">
    <location>
        <begin position="197"/>
        <end position="219"/>
    </location>
</feature>
<feature type="repeat" description="TPR" evidence="1">
    <location>
        <begin position="77"/>
        <end position="110"/>
    </location>
</feature>
<dbReference type="InterPro" id="IPR052384">
    <property type="entry name" value="TMTC_O-mannosyltransferase"/>
</dbReference>
<organism evidence="3 4">
    <name type="scientific">Paludisphaera mucosa</name>
    <dbReference type="NCBI Taxonomy" id="3030827"/>
    <lineage>
        <taxon>Bacteria</taxon>
        <taxon>Pseudomonadati</taxon>
        <taxon>Planctomycetota</taxon>
        <taxon>Planctomycetia</taxon>
        <taxon>Isosphaerales</taxon>
        <taxon>Isosphaeraceae</taxon>
        <taxon>Paludisphaera</taxon>
    </lineage>
</organism>
<dbReference type="PROSITE" id="PS50005">
    <property type="entry name" value="TPR"/>
    <property type="match status" value="3"/>
</dbReference>
<evidence type="ECO:0000313" key="3">
    <source>
        <dbReference type="EMBL" id="MDG3006954.1"/>
    </source>
</evidence>
<sequence length="219" mass="24268">MQTMTWIQSRWNRLRAAHRADLPALAVARGRELVDRHPECGPAWKILGSALVDLARYDEADEAIRRATSLCPPGKLWVTLAEMGHLHRARGNLSVAAAWYRRAINAAPEEAGAHIFLGGILAQSGRLKEAEAAHRTATLCEYGCRDEAFLNLGLVLRAQDRLDEAAGCFEAALELDPKYKPAKLALRDVHQAIRVQKAHHRDASARRDGDFRDRKAAVA</sequence>
<dbReference type="InterPro" id="IPR019734">
    <property type="entry name" value="TPR_rpt"/>
</dbReference>